<keyword evidence="1" id="KW-0614">Plasmid</keyword>
<dbReference type="OrthoDB" id="9945864at2"/>
<accession>I2GU12</accession>
<reference evidence="1 2" key="1">
    <citation type="journal article" date="2012" name="J. Bacteriol.">
        <title>Genome Sequence of the Filamentous Bacterium Fibrisoma limi BUZ 3T.</title>
        <authorList>
            <person name="Filippini M."/>
            <person name="Qi W."/>
            <person name="Jaenicke S."/>
            <person name="Goesmann A."/>
            <person name="Smits T.H."/>
            <person name="Bagheri H.C."/>
        </authorList>
    </citation>
    <scope>NUCLEOTIDE SEQUENCE [LARGE SCALE GENOMIC DNA]</scope>
    <source>
        <strain evidence="2">BUZ 3T</strain>
        <plasmid evidence="1 2">pFLIM01</plasmid>
    </source>
</reference>
<gene>
    <name evidence="1" type="ORF">BN8_p06809</name>
</gene>
<dbReference type="AlphaFoldDB" id="I2GU12"/>
<geneLocation type="plasmid" evidence="1 2">
    <name>pFLIM01</name>
</geneLocation>
<name>I2GU12_9BACT</name>
<dbReference type="EMBL" id="HE805916">
    <property type="protein sequence ID" value="CCH57613.1"/>
    <property type="molecule type" value="Genomic_DNA"/>
</dbReference>
<evidence type="ECO:0000313" key="2">
    <source>
        <dbReference type="Proteomes" id="UP000009309"/>
    </source>
</evidence>
<keyword evidence="2" id="KW-1185">Reference proteome</keyword>
<evidence type="ECO:0000313" key="1">
    <source>
        <dbReference type="EMBL" id="CCH57613.1"/>
    </source>
</evidence>
<proteinExistence type="predicted"/>
<sequence length="84" mass="9477">MKTTESVPAAFVGQQGRLYIRVRKVQPEPGDEYTNRTAVYPSVEAYNTRSALPEYVDLNTVIDEYTQPVTIDPQTLTILNEEPS</sequence>
<protein>
    <submittedName>
        <fullName evidence="1">Uncharacterized protein</fullName>
    </submittedName>
</protein>
<organism evidence="1 2">
    <name type="scientific">Fibrisoma limi BUZ 3</name>
    <dbReference type="NCBI Taxonomy" id="1185876"/>
    <lineage>
        <taxon>Bacteria</taxon>
        <taxon>Pseudomonadati</taxon>
        <taxon>Bacteroidota</taxon>
        <taxon>Cytophagia</taxon>
        <taxon>Cytophagales</taxon>
        <taxon>Spirosomataceae</taxon>
        <taxon>Fibrisoma</taxon>
    </lineage>
</organism>
<dbReference type="Proteomes" id="UP000009309">
    <property type="component" value="Plasmid pFLIM01"/>
</dbReference>
<dbReference type="RefSeq" id="WP_015056948.1">
    <property type="nucleotide sequence ID" value="NC_019017.1"/>
</dbReference>